<dbReference type="PANTHER" id="PTHR32196:SF32">
    <property type="entry name" value="XYLOSE TRANSPORT SYSTEM PERMEASE PROTEIN XYLH"/>
    <property type="match status" value="1"/>
</dbReference>
<evidence type="ECO:0000256" key="12">
    <source>
        <dbReference type="SAM" id="Phobius"/>
    </source>
</evidence>
<evidence type="ECO:0000256" key="8">
    <source>
        <dbReference type="ARBA" id="ARBA00023136"/>
    </source>
</evidence>
<evidence type="ECO:0000256" key="10">
    <source>
        <dbReference type="ARBA" id="ARBA00035686"/>
    </source>
</evidence>
<feature type="transmembrane region" description="Helical" evidence="12">
    <location>
        <begin position="130"/>
        <end position="147"/>
    </location>
</feature>
<feature type="transmembrane region" description="Helical" evidence="12">
    <location>
        <begin position="264"/>
        <end position="283"/>
    </location>
</feature>
<reference evidence="13" key="1">
    <citation type="journal article" date="2014" name="Int. J. Syst. Evol. Microbiol.">
        <title>Complete genome sequence of Corynebacterium casei LMG S-19264T (=DSM 44701T), isolated from a smear-ripened cheese.</title>
        <authorList>
            <consortium name="US DOE Joint Genome Institute (JGI-PGF)"/>
            <person name="Walter F."/>
            <person name="Albersmeier A."/>
            <person name="Kalinowski J."/>
            <person name="Ruckert C."/>
        </authorList>
    </citation>
    <scope>NUCLEOTIDE SEQUENCE</scope>
    <source>
        <strain evidence="13">CGMCC 4.7308</strain>
    </source>
</reference>
<dbReference type="PANTHER" id="PTHR32196">
    <property type="entry name" value="ABC TRANSPORTER PERMEASE PROTEIN YPHD-RELATED-RELATED"/>
    <property type="match status" value="1"/>
</dbReference>
<keyword evidence="5" id="KW-0762">Sugar transport</keyword>
<evidence type="ECO:0000256" key="5">
    <source>
        <dbReference type="ARBA" id="ARBA00022597"/>
    </source>
</evidence>
<evidence type="ECO:0000256" key="9">
    <source>
        <dbReference type="ARBA" id="ARBA00035611"/>
    </source>
</evidence>
<evidence type="ECO:0000256" key="11">
    <source>
        <dbReference type="SAM" id="MobiDB-lite"/>
    </source>
</evidence>
<feature type="transmembrane region" description="Helical" evidence="12">
    <location>
        <begin position="72"/>
        <end position="93"/>
    </location>
</feature>
<reference evidence="13" key="2">
    <citation type="submission" date="2020-09" db="EMBL/GenBank/DDBJ databases">
        <authorList>
            <person name="Sun Q."/>
            <person name="Zhou Y."/>
        </authorList>
    </citation>
    <scope>NUCLEOTIDE SEQUENCE</scope>
    <source>
        <strain evidence="13">CGMCC 4.7308</strain>
    </source>
</reference>
<keyword evidence="14" id="KW-1185">Reference proteome</keyword>
<feature type="transmembrane region" description="Helical" evidence="12">
    <location>
        <begin position="295"/>
        <end position="312"/>
    </location>
</feature>
<feature type="transmembrane region" description="Helical" evidence="12">
    <location>
        <begin position="375"/>
        <end position="395"/>
    </location>
</feature>
<feature type="transmembrane region" description="Helical" evidence="12">
    <location>
        <begin position="153"/>
        <end position="176"/>
    </location>
</feature>
<evidence type="ECO:0000313" key="13">
    <source>
        <dbReference type="EMBL" id="GGL96526.1"/>
    </source>
</evidence>
<name>A0A917SUC2_9ACTN</name>
<protein>
    <recommendedName>
        <fullName evidence="10">Xylose transport system permease protein XylH</fullName>
    </recommendedName>
</protein>
<feature type="transmembrane region" description="Helical" evidence="12">
    <location>
        <begin position="223"/>
        <end position="244"/>
    </location>
</feature>
<evidence type="ECO:0000256" key="2">
    <source>
        <dbReference type="ARBA" id="ARBA00022448"/>
    </source>
</evidence>
<dbReference type="CDD" id="cd06579">
    <property type="entry name" value="TM_PBP1_transp_AraH_like"/>
    <property type="match status" value="1"/>
</dbReference>
<evidence type="ECO:0000256" key="1">
    <source>
        <dbReference type="ARBA" id="ARBA00004651"/>
    </source>
</evidence>
<feature type="region of interest" description="Disordered" evidence="11">
    <location>
        <begin position="1"/>
        <end position="25"/>
    </location>
</feature>
<comment type="caution">
    <text evidence="13">The sequence shown here is derived from an EMBL/GenBank/DDBJ whole genome shotgun (WGS) entry which is preliminary data.</text>
</comment>
<dbReference type="EMBL" id="BMNA01000003">
    <property type="protein sequence ID" value="GGL96526.1"/>
    <property type="molecule type" value="Genomic_DNA"/>
</dbReference>
<feature type="transmembrane region" description="Helical" evidence="12">
    <location>
        <begin position="425"/>
        <end position="444"/>
    </location>
</feature>
<keyword evidence="4" id="KW-0997">Cell inner membrane</keyword>
<accession>A0A917SUC2</accession>
<proteinExistence type="predicted"/>
<dbReference type="AlphaFoldDB" id="A0A917SUC2"/>
<sequence>MTTPDGQQNAAAASGDTALGENASEGTGGYDGEAATLSTALEARTAFSGDRSAVSVGEYFQAYRNRIRGGDLGALPALAGLVVLVVVFAALRWSTFTSASNFANLLTQAASITVLAMGVGFVLLLGEIDLSAGVIGGVGASISAQLIDKQGMPWWVTVIIAVAVGLAMGVLTGFLVTIVGIPSFVVTLAFFLAWQGVLLAIASEGGSIPDTNPVIFGLTHSSVSLLWSWVIVIAAIVVWAAYVAVTAQRRARQGLAQPPLTVQLLKVGGVGLLAVLATAALSINRALIGKPDQGIPWIVPIVGVLLVIWTFVQSRTQFGRFVYAVGGNKEAARRAGIRVPRIIIACFVISSGMAVFSGIIEGSRIGSVTASSGTGNQLLFAVAAAVIGGTSLFGGRGKARDAIIGGLVIALIPNGLGLITDSSVWTYIITGAVLLLAASVDAITRRRRASSGR</sequence>
<evidence type="ECO:0000313" key="14">
    <source>
        <dbReference type="Proteomes" id="UP000655208"/>
    </source>
</evidence>
<dbReference type="Pfam" id="PF02653">
    <property type="entry name" value="BPD_transp_2"/>
    <property type="match status" value="1"/>
</dbReference>
<feature type="transmembrane region" description="Helical" evidence="12">
    <location>
        <begin position="105"/>
        <end position="125"/>
    </location>
</feature>
<keyword evidence="6 12" id="KW-0812">Transmembrane</keyword>
<keyword evidence="8 12" id="KW-0472">Membrane</keyword>
<dbReference type="GO" id="GO:0022857">
    <property type="term" value="F:transmembrane transporter activity"/>
    <property type="evidence" value="ECO:0007669"/>
    <property type="project" value="InterPro"/>
</dbReference>
<feature type="transmembrane region" description="Helical" evidence="12">
    <location>
        <begin position="183"/>
        <end position="203"/>
    </location>
</feature>
<gene>
    <name evidence="13" type="ORF">GCM10011594_15330</name>
</gene>
<feature type="compositionally biased region" description="Polar residues" evidence="11">
    <location>
        <begin position="1"/>
        <end position="11"/>
    </location>
</feature>
<evidence type="ECO:0000256" key="7">
    <source>
        <dbReference type="ARBA" id="ARBA00022989"/>
    </source>
</evidence>
<keyword evidence="3" id="KW-1003">Cell membrane</keyword>
<dbReference type="InterPro" id="IPR001851">
    <property type="entry name" value="ABC_transp_permease"/>
</dbReference>
<feature type="transmembrane region" description="Helical" evidence="12">
    <location>
        <begin position="342"/>
        <end position="360"/>
    </location>
</feature>
<evidence type="ECO:0000256" key="3">
    <source>
        <dbReference type="ARBA" id="ARBA00022475"/>
    </source>
</evidence>
<organism evidence="13 14">
    <name type="scientific">Nakamurella endophytica</name>
    <dbReference type="NCBI Taxonomy" id="1748367"/>
    <lineage>
        <taxon>Bacteria</taxon>
        <taxon>Bacillati</taxon>
        <taxon>Actinomycetota</taxon>
        <taxon>Actinomycetes</taxon>
        <taxon>Nakamurellales</taxon>
        <taxon>Nakamurellaceae</taxon>
        <taxon>Nakamurella</taxon>
    </lineage>
</organism>
<comment type="subcellular location">
    <subcellularLocation>
        <location evidence="1">Cell membrane</location>
        <topology evidence="1">Multi-pass membrane protein</topology>
    </subcellularLocation>
</comment>
<feature type="transmembrane region" description="Helical" evidence="12">
    <location>
        <begin position="402"/>
        <end position="419"/>
    </location>
</feature>
<keyword evidence="2" id="KW-0813">Transport</keyword>
<dbReference type="GO" id="GO:0005886">
    <property type="term" value="C:plasma membrane"/>
    <property type="evidence" value="ECO:0007669"/>
    <property type="project" value="UniProtKB-SubCell"/>
</dbReference>
<dbReference type="RefSeq" id="WP_188940962.1">
    <property type="nucleotide sequence ID" value="NZ_BMNA01000003.1"/>
</dbReference>
<evidence type="ECO:0000256" key="6">
    <source>
        <dbReference type="ARBA" id="ARBA00022692"/>
    </source>
</evidence>
<comment type="function">
    <text evidence="9">Part of the binding-protein-dependent transport system for D-xylose. Probably responsible for the translocation of the substrate across the membrane.</text>
</comment>
<evidence type="ECO:0000256" key="4">
    <source>
        <dbReference type="ARBA" id="ARBA00022519"/>
    </source>
</evidence>
<keyword evidence="7 12" id="KW-1133">Transmembrane helix</keyword>
<dbReference type="Proteomes" id="UP000655208">
    <property type="component" value="Unassembled WGS sequence"/>
</dbReference>